<sequence>MHLLSTRPGGYVEDDGLGVVRVAQTPGEIVILSAADTTLALLSDVASSLDDSYPKIRLANLMWLRQPASMDMYVDDVLRHARVVVIDHLGSLSEWAYVVDQAMEQAAARGLKLFIFSGDNFEDMQLLLRSNMPHDDCRHLWRCLREGGRSNAQNFFQFLGHTAFGLGERPAPAAVLPPALVYRPPHNAAAWIAGAPVAMLVFYRAHFESGNTALFDAMLAGLAQAGVNGVAVAVDSLKNPTSFALLQSVAAEHQVAVVLNATSFAVASIAGDDEIQDWQAQSAAQSLKQMAGDAPVLQLITAGCSLEQWQADPHGLAPRDLAMQVVLPEVDGRILTRAISFKGMAWRCERTQIDVVRYQPEPERIAFVAELTRRWSALRHKNNSDKRVALILSNYPNDDSRLANGVGLDTPASCVLMLQALQDAHYSTGVVPDSSDQLMALLLASVTNNVAANDERPVGQSLAMNDYLADFNALPVASRDAINTLWGLPQTDPMLRAGRFMISGQRFGNVFVGNQPARARGRDLVASYHDADLVPTHNYLAFYFWLRRQFAVDAVVHVGTHGNLEWLPGKSVALGATCWPDVILGPLPHLYPFIVNNPGEGSQAKRRTQAVIIDHLMPALMRAETYGPLQALERQMDEYYEALSLDPRRAKLLRASILDKVLENNLHLELGFDNPADDAGREALLNRLDAYLCEIKEAQIRDGLHTFGRSPTGRQRTDTLVALARFPSGKGADQGSLLVALAQDLSLHLVDGFDVLSPEWAQPWNGPRPEALQLLSGAAWRHAGHTRERLELLATQLVNECLNQDSQNQNAEELVLLPVDLWPQTAAVLQRLKTRLAPRLDACGPNEILQLLRGLDGRFVPPGPSGAPSRGRPDVLPTGRNFFSVDTRAVPTATAYNMGAKAANLLVERHLQDHGAFPKAVGLSVWGTSTMRTGGEDISQAFALLGVRPKWATGSTRVVDIEIMPMNIKSRPRIDVTLRVSGFFRDAFPNLIDLFDAAVRAVAAIPESEESDEVNPIRARVQREADQALAKGLAQEEAERQSTWRVFGPRPGGYGTGLQEVVDSGNWTDGADLAKAYLRAGSFAYGQDEHGKAAAEIFEQRLSGIDTIVHNQDNREHDILDSADYYQFQGGMAVAVKHLSGNDATLYHGDFSVPGSPRIRTLGEEVARVVRSRAVNPKWLEGIKRHGYKGAFEIAATVDFLFAFDATTGVVGDHQYELVADAYLHDADTREFLQQNNPGALRSVGERLLEAMRRGLWAEPGDQLERIQDHLLALEQGLEEAENQADKQAENNAANLPLKTPQKFLP</sequence>
<dbReference type="NCBIfam" id="TIGR02257">
    <property type="entry name" value="cobalto_cobN"/>
    <property type="match status" value="1"/>
</dbReference>
<dbReference type="Pfam" id="PF02514">
    <property type="entry name" value="CobN-Mg_chel"/>
    <property type="match status" value="1"/>
</dbReference>
<dbReference type="PANTHER" id="PTHR44119">
    <property type="entry name" value="MAGNESIUM-CHELATASE SUBUNIT CHLH, CHLOROPLASTIC"/>
    <property type="match status" value="1"/>
</dbReference>
<dbReference type="GO" id="GO:0051116">
    <property type="term" value="F:cobaltochelatase activity"/>
    <property type="evidence" value="ECO:0007669"/>
    <property type="project" value="UniProtKB-UniRule"/>
</dbReference>
<keyword evidence="5" id="KW-1185">Reference proteome</keyword>
<dbReference type="EMBL" id="CP051461">
    <property type="protein sequence ID" value="QJC57241.1"/>
    <property type="molecule type" value="Genomic_DNA"/>
</dbReference>
<evidence type="ECO:0000313" key="4">
    <source>
        <dbReference type="EMBL" id="QJC57241.1"/>
    </source>
</evidence>
<keyword evidence="4" id="KW-0436">Ligase</keyword>
<evidence type="ECO:0000259" key="3">
    <source>
        <dbReference type="Pfam" id="PF02514"/>
    </source>
</evidence>
<gene>
    <name evidence="4" type="primary">cobN</name>
    <name evidence="4" type="ORF">HC248_02562</name>
</gene>
<dbReference type="KEGG" id="pvac:HC248_02562"/>
<evidence type="ECO:0000313" key="5">
    <source>
        <dbReference type="Proteomes" id="UP000502041"/>
    </source>
</evidence>
<dbReference type="PANTHER" id="PTHR44119:SF4">
    <property type="entry name" value="AEROBIC COBALTOCHELATASE SUBUNIT COBN"/>
    <property type="match status" value="1"/>
</dbReference>
<evidence type="ECO:0000256" key="2">
    <source>
        <dbReference type="SAM" id="MobiDB-lite"/>
    </source>
</evidence>
<dbReference type="InterPro" id="IPR011953">
    <property type="entry name" value="Cobalto_CobN"/>
</dbReference>
<proteinExistence type="predicted"/>
<dbReference type="EC" id="6.6.1.2" evidence="1"/>
<evidence type="ECO:0000256" key="1">
    <source>
        <dbReference type="NCBIfam" id="TIGR02257"/>
    </source>
</evidence>
<feature type="region of interest" description="Disordered" evidence="2">
    <location>
        <begin position="1282"/>
        <end position="1306"/>
    </location>
</feature>
<dbReference type="RefSeq" id="WP_168922787.1">
    <property type="nucleotide sequence ID" value="NZ_CP051461.1"/>
</dbReference>
<accession>A0A6H2HBI3</accession>
<protein>
    <recommendedName>
        <fullName evidence="1">Cobaltochelatase subunit CobN</fullName>
        <ecNumber evidence="1">6.6.1.2</ecNumber>
    </recommendedName>
</protein>
<dbReference type="GO" id="GO:0009236">
    <property type="term" value="P:cobalamin biosynthetic process"/>
    <property type="evidence" value="ECO:0007669"/>
    <property type="project" value="UniProtKB-UniRule"/>
</dbReference>
<reference evidence="4 5" key="1">
    <citation type="submission" date="2020-04" db="EMBL/GenBank/DDBJ databases">
        <title>Complete genome of a Psychrophilic, Marine, Gas Vacuolate Bacterium Polaromonas vacuolata KCTC 22033T.</title>
        <authorList>
            <person name="Hwang K."/>
            <person name="Kim K.M."/>
        </authorList>
    </citation>
    <scope>NUCLEOTIDE SEQUENCE [LARGE SCALE GENOMIC DNA]</scope>
    <source>
        <strain evidence="4 5">KCTC 22033</strain>
    </source>
</reference>
<dbReference type="CDD" id="cd10150">
    <property type="entry name" value="CobN_like"/>
    <property type="match status" value="1"/>
</dbReference>
<name>A0A6H2HBI3_9BURK</name>
<dbReference type="Proteomes" id="UP000502041">
    <property type="component" value="Chromosome"/>
</dbReference>
<dbReference type="InterPro" id="IPR003672">
    <property type="entry name" value="CobN/Mg_chltase"/>
</dbReference>
<organism evidence="4 5">
    <name type="scientific">Polaromonas vacuolata</name>
    <dbReference type="NCBI Taxonomy" id="37448"/>
    <lineage>
        <taxon>Bacteria</taxon>
        <taxon>Pseudomonadati</taxon>
        <taxon>Pseudomonadota</taxon>
        <taxon>Betaproteobacteria</taxon>
        <taxon>Burkholderiales</taxon>
        <taxon>Comamonadaceae</taxon>
        <taxon>Polaromonas</taxon>
    </lineage>
</organism>
<feature type="domain" description="CobN/magnesium chelatase" evidence="3">
    <location>
        <begin position="141"/>
        <end position="1263"/>
    </location>
</feature>